<comment type="caution">
    <text evidence="1">The sequence shown here is derived from an EMBL/GenBank/DDBJ whole genome shotgun (WGS) entry which is preliminary data.</text>
</comment>
<dbReference type="EMBL" id="BSRX01000047">
    <property type="protein sequence ID" value="GLW58079.1"/>
    <property type="molecule type" value="Genomic_DNA"/>
</dbReference>
<gene>
    <name evidence="1" type="ORF">Kpho01_60900</name>
</gene>
<dbReference type="OrthoDB" id="9918139at2"/>
<accession>A0A9W6URA1</accession>
<sequence>MPDADGDLYVITLLDSHGDEDWWLASIDVEGKYLKLTDWGVSLTGCWTELVCKRSDDGQQYGFQVGRCFLPWARIDRIEDKQDNTKDFGDFDAWAQRYGLNADDIRAQEKVHNENAG</sequence>
<evidence type="ECO:0000313" key="1">
    <source>
        <dbReference type="EMBL" id="GLW58079.1"/>
    </source>
</evidence>
<dbReference type="RefSeq" id="WP_033252881.1">
    <property type="nucleotide sequence ID" value="NZ_BSRX01000047.1"/>
</dbReference>
<dbReference type="AlphaFoldDB" id="A0A9W6URA1"/>
<evidence type="ECO:0000313" key="2">
    <source>
        <dbReference type="Proteomes" id="UP001165143"/>
    </source>
</evidence>
<dbReference type="Proteomes" id="UP001165143">
    <property type="component" value="Unassembled WGS sequence"/>
</dbReference>
<name>A0A9W6URA1_9ACTN</name>
<protein>
    <submittedName>
        <fullName evidence="1">Uncharacterized protein</fullName>
    </submittedName>
</protein>
<organism evidence="1 2">
    <name type="scientific">Kitasatospora phosalacinea</name>
    <dbReference type="NCBI Taxonomy" id="2065"/>
    <lineage>
        <taxon>Bacteria</taxon>
        <taxon>Bacillati</taxon>
        <taxon>Actinomycetota</taxon>
        <taxon>Actinomycetes</taxon>
        <taxon>Kitasatosporales</taxon>
        <taxon>Streptomycetaceae</taxon>
        <taxon>Kitasatospora</taxon>
    </lineage>
</organism>
<proteinExistence type="predicted"/>
<reference evidence="1" key="1">
    <citation type="submission" date="2023-02" db="EMBL/GenBank/DDBJ databases">
        <title>Kitasatospora phosalacinea NBRC 14362.</title>
        <authorList>
            <person name="Ichikawa N."/>
            <person name="Sato H."/>
            <person name="Tonouchi N."/>
        </authorList>
    </citation>
    <scope>NUCLEOTIDE SEQUENCE</scope>
    <source>
        <strain evidence="1">NBRC 14362</strain>
    </source>
</reference>